<dbReference type="PROSITE" id="PS00196">
    <property type="entry name" value="COPPER_BLUE"/>
    <property type="match status" value="1"/>
</dbReference>
<keyword evidence="4" id="KW-0249">Electron transport</keyword>
<evidence type="ECO:0000259" key="7">
    <source>
        <dbReference type="Pfam" id="PF00127"/>
    </source>
</evidence>
<dbReference type="GO" id="GO:0016020">
    <property type="term" value="C:membrane"/>
    <property type="evidence" value="ECO:0007669"/>
    <property type="project" value="UniProtKB-SubCell"/>
</dbReference>
<feature type="domain" description="Blue (type 1) copper" evidence="7">
    <location>
        <begin position="42"/>
        <end position="139"/>
    </location>
</feature>
<dbReference type="Gene3D" id="2.60.40.420">
    <property type="entry name" value="Cupredoxins - blue copper proteins"/>
    <property type="match status" value="1"/>
</dbReference>
<accession>A0A285NWT2</accession>
<sequence length="141" mass="15088">MERRAYLAAVGSATAVGLSGCTVLGFGTDGGGDYDIGMSANAFRPDTYEVSVGDTVVWRNTSSRGHSITAYEDNIPEDAEYFASGGHESQSAAEDAWTNSRDGNIQRGDTFEHTFEVPGEYGYYCIPHVPQGMDGTIVVTE</sequence>
<evidence type="ECO:0000313" key="8">
    <source>
        <dbReference type="EMBL" id="SNZ13383.1"/>
    </source>
</evidence>
<dbReference type="GO" id="GO:0009055">
    <property type="term" value="F:electron transfer activity"/>
    <property type="evidence" value="ECO:0007669"/>
    <property type="project" value="InterPro"/>
</dbReference>
<evidence type="ECO:0000256" key="1">
    <source>
        <dbReference type="ARBA" id="ARBA00004370"/>
    </source>
</evidence>
<dbReference type="InterPro" id="IPR028871">
    <property type="entry name" value="BlueCu_1_BS"/>
</dbReference>
<comment type="subcellular location">
    <subcellularLocation>
        <location evidence="1">Membrane</location>
    </subcellularLocation>
</comment>
<dbReference type="AlphaFoldDB" id="A0A285NWT2"/>
<dbReference type="InterPro" id="IPR008972">
    <property type="entry name" value="Cupredoxin"/>
</dbReference>
<dbReference type="PANTHER" id="PTHR34192">
    <property type="entry name" value="PLASTOCYANIN MAJOR ISOFORM, CHLOROPLASTIC-RELATED"/>
    <property type="match status" value="1"/>
</dbReference>
<evidence type="ECO:0000256" key="4">
    <source>
        <dbReference type="ARBA" id="ARBA00022982"/>
    </source>
</evidence>
<keyword evidence="5" id="KW-0186">Copper</keyword>
<dbReference type="PROSITE" id="PS51257">
    <property type="entry name" value="PROKAR_LIPOPROTEIN"/>
    <property type="match status" value="1"/>
</dbReference>
<keyword evidence="6" id="KW-0472">Membrane</keyword>
<reference evidence="8 9" key="1">
    <citation type="submission" date="2017-09" db="EMBL/GenBank/DDBJ databases">
        <authorList>
            <person name="Ehlers B."/>
            <person name="Leendertz F.H."/>
        </authorList>
    </citation>
    <scope>NUCLEOTIDE SEQUENCE [LARGE SCALE GENOMIC DNA]</scope>
    <source>
        <strain evidence="8 9">DSM 27208</strain>
    </source>
</reference>
<proteinExistence type="predicted"/>
<dbReference type="EMBL" id="OBEJ01000002">
    <property type="protein sequence ID" value="SNZ13383.1"/>
    <property type="molecule type" value="Genomic_DNA"/>
</dbReference>
<dbReference type="Proteomes" id="UP000219453">
    <property type="component" value="Unassembled WGS sequence"/>
</dbReference>
<keyword evidence="2" id="KW-0813">Transport</keyword>
<evidence type="ECO:0000313" key="9">
    <source>
        <dbReference type="Proteomes" id="UP000219453"/>
    </source>
</evidence>
<gene>
    <name evidence="8" type="ORF">SAMN06269185_2148</name>
</gene>
<keyword evidence="9" id="KW-1185">Reference proteome</keyword>
<dbReference type="PANTHER" id="PTHR34192:SF10">
    <property type="entry name" value="PLASTOCYANIN MAJOR ISOFORM, CHLOROPLASTIC-RELATED"/>
    <property type="match status" value="1"/>
</dbReference>
<dbReference type="SUPFAM" id="SSF49503">
    <property type="entry name" value="Cupredoxins"/>
    <property type="match status" value="1"/>
</dbReference>
<dbReference type="RefSeq" id="WP_097009047.1">
    <property type="nucleotide sequence ID" value="NZ_OBEJ01000002.1"/>
</dbReference>
<evidence type="ECO:0000256" key="2">
    <source>
        <dbReference type="ARBA" id="ARBA00022448"/>
    </source>
</evidence>
<evidence type="ECO:0000256" key="3">
    <source>
        <dbReference type="ARBA" id="ARBA00022723"/>
    </source>
</evidence>
<dbReference type="InterPro" id="IPR000923">
    <property type="entry name" value="BlueCu_1"/>
</dbReference>
<dbReference type="GO" id="GO:0005507">
    <property type="term" value="F:copper ion binding"/>
    <property type="evidence" value="ECO:0007669"/>
    <property type="project" value="InterPro"/>
</dbReference>
<name>A0A285NWT2_NATPI</name>
<evidence type="ECO:0000256" key="6">
    <source>
        <dbReference type="ARBA" id="ARBA00023136"/>
    </source>
</evidence>
<dbReference type="Pfam" id="PF00127">
    <property type="entry name" value="Copper-bind"/>
    <property type="match status" value="1"/>
</dbReference>
<organism evidence="8 9">
    <name type="scientific">Natronoarchaeum philippinense</name>
    <dbReference type="NCBI Taxonomy" id="558529"/>
    <lineage>
        <taxon>Archaea</taxon>
        <taxon>Methanobacteriati</taxon>
        <taxon>Methanobacteriota</taxon>
        <taxon>Stenosarchaea group</taxon>
        <taxon>Halobacteria</taxon>
        <taxon>Halobacteriales</taxon>
        <taxon>Natronoarchaeaceae</taxon>
    </lineage>
</organism>
<keyword evidence="3" id="KW-0479">Metal-binding</keyword>
<protein>
    <submittedName>
        <fullName evidence="8">Plastocyanin</fullName>
    </submittedName>
</protein>
<evidence type="ECO:0000256" key="5">
    <source>
        <dbReference type="ARBA" id="ARBA00023008"/>
    </source>
</evidence>
<dbReference type="OrthoDB" id="4392at2157"/>